<evidence type="ECO:0000313" key="3">
    <source>
        <dbReference type="Proteomes" id="UP000791080"/>
    </source>
</evidence>
<evidence type="ECO:0000256" key="1">
    <source>
        <dbReference type="SAM" id="MobiDB-lite"/>
    </source>
</evidence>
<name>A0ABT1JCP7_ACTCY</name>
<gene>
    <name evidence="2" type="ORF">G443_000532</name>
</gene>
<feature type="region of interest" description="Disordered" evidence="1">
    <location>
        <begin position="107"/>
        <end position="203"/>
    </location>
</feature>
<evidence type="ECO:0000313" key="2">
    <source>
        <dbReference type="EMBL" id="MCP2330262.1"/>
    </source>
</evidence>
<comment type="caution">
    <text evidence="2">The sequence shown here is derived from an EMBL/GenBank/DDBJ whole genome shotgun (WGS) entry which is preliminary data.</text>
</comment>
<keyword evidence="3" id="KW-1185">Reference proteome</keyword>
<accession>A0ABT1JCP7</accession>
<dbReference type="EMBL" id="AUBJ02000001">
    <property type="protein sequence ID" value="MCP2330262.1"/>
    <property type="molecule type" value="Genomic_DNA"/>
</dbReference>
<proteinExistence type="predicted"/>
<feature type="compositionally biased region" description="Pro residues" evidence="1">
    <location>
        <begin position="111"/>
        <end position="134"/>
    </location>
</feature>
<sequence>MLDEVWRGLHGVEALSGPRGGPLSRTVKLVLDPLVIRPALHPECAGPVVTEDGAALVTAPLHAAADRLRDTAAWFVLVKRVRREERITEGHPQDLYFPRCFELATTRGAPDPGPARPPPGVRWPRCTPRPPAGPPRRCAHTCSTRATRSGWRRDWRPPGGPGSAAVGWPPRRRSGRERGDLAQTCPPTGMVPAGTNPTGAGSNVVAARRNSLGLTPRTRLKAALNPNASE</sequence>
<protein>
    <submittedName>
        <fullName evidence="2">Uncharacterized protein</fullName>
    </submittedName>
</protein>
<reference evidence="2 3" key="1">
    <citation type="submission" date="2022-06" db="EMBL/GenBank/DDBJ databases">
        <title>Genomic Encyclopedia of Type Strains, Phase I: the one thousand microbial genomes (KMG-I) project.</title>
        <authorList>
            <person name="Kyrpides N."/>
        </authorList>
    </citation>
    <scope>NUCLEOTIDE SEQUENCE [LARGE SCALE GENOMIC DNA]</scope>
    <source>
        <strain evidence="2 3">DSM 43889</strain>
    </source>
</reference>
<organism evidence="2 3">
    <name type="scientific">Actinoalloteichus caeruleus DSM 43889</name>
    <dbReference type="NCBI Taxonomy" id="1120930"/>
    <lineage>
        <taxon>Bacteria</taxon>
        <taxon>Bacillati</taxon>
        <taxon>Actinomycetota</taxon>
        <taxon>Actinomycetes</taxon>
        <taxon>Pseudonocardiales</taxon>
        <taxon>Pseudonocardiaceae</taxon>
        <taxon>Actinoalloteichus</taxon>
        <taxon>Actinoalloteichus cyanogriseus</taxon>
    </lineage>
</organism>
<dbReference type="Proteomes" id="UP000791080">
    <property type="component" value="Unassembled WGS sequence"/>
</dbReference>